<dbReference type="InterPro" id="IPR003660">
    <property type="entry name" value="HAMP_dom"/>
</dbReference>
<dbReference type="Pfam" id="PF00672">
    <property type="entry name" value="HAMP"/>
    <property type="match status" value="1"/>
</dbReference>
<keyword evidence="6" id="KW-0812">Transmembrane</keyword>
<evidence type="ECO:0000256" key="5">
    <source>
        <dbReference type="PROSITE-ProRule" id="PRU00284"/>
    </source>
</evidence>
<dbReference type="Pfam" id="PF00015">
    <property type="entry name" value="MCPsignal"/>
    <property type="match status" value="1"/>
</dbReference>
<keyword evidence="11" id="KW-1185">Reference proteome</keyword>
<dbReference type="InterPro" id="IPR004089">
    <property type="entry name" value="MCPsignal_dom"/>
</dbReference>
<dbReference type="RefSeq" id="WP_201072465.1">
    <property type="nucleotide sequence ID" value="NZ_CP067420.1"/>
</dbReference>
<protein>
    <submittedName>
        <fullName evidence="10">MCP four helix bundle domain-containing protein</fullName>
    </submittedName>
</protein>
<comment type="subcellular location">
    <subcellularLocation>
        <location evidence="1">Cell inner membrane</location>
        <topology evidence="1">Multi-pass membrane protein</topology>
    </subcellularLocation>
</comment>
<feature type="transmembrane region" description="Helical" evidence="6">
    <location>
        <begin position="13"/>
        <end position="36"/>
    </location>
</feature>
<evidence type="ECO:0000259" key="9">
    <source>
        <dbReference type="PROSITE" id="PS50885"/>
    </source>
</evidence>
<reference evidence="10" key="1">
    <citation type="submission" date="2021-02" db="EMBL/GenBank/DDBJ databases">
        <title>Skermanella TT6 skin isolate.</title>
        <authorList>
            <person name="Lee K."/>
            <person name="Ganzorig M."/>
        </authorList>
    </citation>
    <scope>NUCLEOTIDE SEQUENCE</scope>
    <source>
        <strain evidence="10">TT6</strain>
    </source>
</reference>
<dbReference type="InterPro" id="IPR000727">
    <property type="entry name" value="T_SNARE_dom"/>
</dbReference>
<evidence type="ECO:0000313" key="11">
    <source>
        <dbReference type="Proteomes" id="UP000595197"/>
    </source>
</evidence>
<dbReference type="CDD" id="cd06225">
    <property type="entry name" value="HAMP"/>
    <property type="match status" value="1"/>
</dbReference>
<dbReference type="SMART" id="SM00283">
    <property type="entry name" value="MA"/>
    <property type="match status" value="1"/>
</dbReference>
<keyword evidence="3 5" id="KW-0807">Transducer</keyword>
<evidence type="ECO:0000256" key="6">
    <source>
        <dbReference type="SAM" id="Phobius"/>
    </source>
</evidence>
<name>A0ABX7B1A5_9PROT</name>
<evidence type="ECO:0000259" key="7">
    <source>
        <dbReference type="PROSITE" id="PS50111"/>
    </source>
</evidence>
<proteinExistence type="inferred from homology"/>
<dbReference type="Gene3D" id="1.10.8.500">
    <property type="entry name" value="HAMP domain in histidine kinase"/>
    <property type="match status" value="1"/>
</dbReference>
<keyword evidence="2" id="KW-0997">Cell inner membrane</keyword>
<evidence type="ECO:0000256" key="3">
    <source>
        <dbReference type="ARBA" id="ARBA00023224"/>
    </source>
</evidence>
<comment type="similarity">
    <text evidence="4">Belongs to the methyl-accepting chemotaxis (MCP) protein family.</text>
</comment>
<keyword evidence="6" id="KW-0472">Membrane</keyword>
<dbReference type="PROSITE" id="PS50885">
    <property type="entry name" value="HAMP"/>
    <property type="match status" value="1"/>
</dbReference>
<dbReference type="InterPro" id="IPR024478">
    <property type="entry name" value="HlyB_4HB_MCP"/>
</dbReference>
<dbReference type="Pfam" id="PF12729">
    <property type="entry name" value="4HB_MCP_1"/>
    <property type="match status" value="1"/>
</dbReference>
<dbReference type="PROSITE" id="PS50192">
    <property type="entry name" value="T_SNARE"/>
    <property type="match status" value="1"/>
</dbReference>
<gene>
    <name evidence="10" type="ORF">IGS68_18575</name>
</gene>
<evidence type="ECO:0000256" key="2">
    <source>
        <dbReference type="ARBA" id="ARBA00022519"/>
    </source>
</evidence>
<keyword evidence="2" id="KW-1003">Cell membrane</keyword>
<dbReference type="EMBL" id="CP067420">
    <property type="protein sequence ID" value="QQP88058.1"/>
    <property type="molecule type" value="Genomic_DNA"/>
</dbReference>
<organism evidence="10 11">
    <name type="scientific">Skermanella cutis</name>
    <dbReference type="NCBI Taxonomy" id="2775420"/>
    <lineage>
        <taxon>Bacteria</taxon>
        <taxon>Pseudomonadati</taxon>
        <taxon>Pseudomonadota</taxon>
        <taxon>Alphaproteobacteria</taxon>
        <taxon>Rhodospirillales</taxon>
        <taxon>Azospirillaceae</taxon>
        <taxon>Skermanella</taxon>
    </lineage>
</organism>
<dbReference type="PROSITE" id="PS50111">
    <property type="entry name" value="CHEMOTAXIS_TRANSDUC_2"/>
    <property type="match status" value="1"/>
</dbReference>
<dbReference type="PANTHER" id="PTHR32089:SF112">
    <property type="entry name" value="LYSOZYME-LIKE PROTEIN-RELATED"/>
    <property type="match status" value="1"/>
</dbReference>
<feature type="domain" description="T-SNARE coiled-coil homology" evidence="8">
    <location>
        <begin position="466"/>
        <end position="520"/>
    </location>
</feature>
<dbReference type="Proteomes" id="UP000595197">
    <property type="component" value="Chromosome"/>
</dbReference>
<evidence type="ECO:0000259" key="8">
    <source>
        <dbReference type="PROSITE" id="PS50192"/>
    </source>
</evidence>
<dbReference type="Gene3D" id="1.10.287.950">
    <property type="entry name" value="Methyl-accepting chemotaxis protein"/>
    <property type="match status" value="1"/>
</dbReference>
<evidence type="ECO:0000256" key="4">
    <source>
        <dbReference type="ARBA" id="ARBA00029447"/>
    </source>
</evidence>
<dbReference type="PANTHER" id="PTHR32089">
    <property type="entry name" value="METHYL-ACCEPTING CHEMOTAXIS PROTEIN MCPB"/>
    <property type="match status" value="1"/>
</dbReference>
<feature type="domain" description="Methyl-accepting transducer" evidence="7">
    <location>
        <begin position="306"/>
        <end position="542"/>
    </location>
</feature>
<keyword evidence="6" id="KW-1133">Transmembrane helix</keyword>
<accession>A0ABX7B1A5</accession>
<feature type="domain" description="HAMP" evidence="9">
    <location>
        <begin position="213"/>
        <end position="266"/>
    </location>
</feature>
<feature type="transmembrane region" description="Helical" evidence="6">
    <location>
        <begin position="192"/>
        <end position="213"/>
    </location>
</feature>
<evidence type="ECO:0000313" key="10">
    <source>
        <dbReference type="EMBL" id="QQP88058.1"/>
    </source>
</evidence>
<dbReference type="SUPFAM" id="SSF58104">
    <property type="entry name" value="Methyl-accepting chemotaxis protein (MCP) signaling domain"/>
    <property type="match status" value="1"/>
</dbReference>
<evidence type="ECO:0000256" key="1">
    <source>
        <dbReference type="ARBA" id="ARBA00004429"/>
    </source>
</evidence>
<dbReference type="SMART" id="SM00304">
    <property type="entry name" value="HAMP"/>
    <property type="match status" value="1"/>
</dbReference>
<sequence length="562" mass="60020">MNTLTNFKIQTKVFISFGLVLAVSAGLGLFALVRLADMNAMTEQLRDRWLPSTGYVGEFLTGANEYRTYESGHVSEVNVDLMLERERFAQALVERIEATRRKYEGFEIAGREREVYEQYLAAWSRYVQATKTVFELSRERRKEEASKVFLNDSRNAFREMKKHAEELVRVTIASGQAVGDVSSAIYGMTWKLVVAAMVAALVLCSLAGLFLVASISRPIRALSETMGLLAKGRLDTTVTGTGRRDEIGRMASAVQVFKDGLVTAKELQAGQAAEQVAKEQRSARIEGLIRQFEQQAVAVLGGVTAAADQLDDTAQGMTAVADRTMRQSTASAAAAEQTSANVQTVASATEEMTSTLQSISRQVSQSSMVATSAVEEAGQTNETVRGLSDAAQRIGEVIGLIQTIAEQTNLLALNATIEAARAGEAGKGFAVVASEVKSLANQTARATEDITTQVSAMREATGGAVDAIQGIGRTISSIHEIATSIAGAVEEQNAATYEIARNVQQAAQGTQEVSANLAEVSQAAAQTGAAASQVLGAAKELGRQATTLRREIEQFLSGIRAA</sequence>